<dbReference type="InterPro" id="IPR051049">
    <property type="entry name" value="Dienelactone_hydrolase-like"/>
</dbReference>
<proteinExistence type="predicted"/>
<evidence type="ECO:0000313" key="2">
    <source>
        <dbReference type="EMBL" id="MFD1056456.1"/>
    </source>
</evidence>
<protein>
    <submittedName>
        <fullName evidence="2">Dienelactone hydrolase family protein</fullName>
        <ecNumber evidence="2">3.1.-.-</ecNumber>
    </submittedName>
</protein>
<evidence type="ECO:0000313" key="3">
    <source>
        <dbReference type="Proteomes" id="UP001597046"/>
    </source>
</evidence>
<name>A0ABW3N0R3_9MICO</name>
<keyword evidence="3" id="KW-1185">Reference proteome</keyword>
<dbReference type="Pfam" id="PF01738">
    <property type="entry name" value="DLH"/>
    <property type="match status" value="1"/>
</dbReference>
<keyword evidence="2" id="KW-0378">Hydrolase</keyword>
<dbReference type="EC" id="3.1.-.-" evidence="2"/>
<dbReference type="InterPro" id="IPR029058">
    <property type="entry name" value="AB_hydrolase_fold"/>
</dbReference>
<dbReference type="GO" id="GO:0016787">
    <property type="term" value="F:hydrolase activity"/>
    <property type="evidence" value="ECO:0007669"/>
    <property type="project" value="UniProtKB-KW"/>
</dbReference>
<dbReference type="InterPro" id="IPR002925">
    <property type="entry name" value="Dienelactn_hydro"/>
</dbReference>
<accession>A0ABW3N0R3</accession>
<dbReference type="Gene3D" id="3.40.50.1820">
    <property type="entry name" value="alpha/beta hydrolase"/>
    <property type="match status" value="1"/>
</dbReference>
<dbReference type="EMBL" id="JBHTKH010000019">
    <property type="protein sequence ID" value="MFD1056456.1"/>
    <property type="molecule type" value="Genomic_DNA"/>
</dbReference>
<dbReference type="SUPFAM" id="SSF53474">
    <property type="entry name" value="alpha/beta-Hydrolases"/>
    <property type="match status" value="1"/>
</dbReference>
<dbReference type="RefSeq" id="WP_386054565.1">
    <property type="nucleotide sequence ID" value="NZ_JBHTKH010000019.1"/>
</dbReference>
<sequence length="191" mass="19746">MADVLLFHHALGQTPGFLAFADALRAAGHTVHAPDLYAGQSFATLDEGMANARSIGFQQLQDQGVAAADGLPDALVYAGFSLGVMAAQQLAQTRPGARGAVLLDSAIPLGEFAPDWPDGVPVQVHGGEADELFMDEGDVDAARAIVAAADDGELFTYAGCGHLFADPSAPAYDPEGAALAQQRVLDFLARV</sequence>
<dbReference type="PANTHER" id="PTHR46623:SF6">
    <property type="entry name" value="ALPHA_BETA-HYDROLASES SUPERFAMILY PROTEIN"/>
    <property type="match status" value="1"/>
</dbReference>
<evidence type="ECO:0000259" key="1">
    <source>
        <dbReference type="Pfam" id="PF01738"/>
    </source>
</evidence>
<dbReference type="Proteomes" id="UP001597046">
    <property type="component" value="Unassembled WGS sequence"/>
</dbReference>
<comment type="caution">
    <text evidence="2">The sequence shown here is derived from an EMBL/GenBank/DDBJ whole genome shotgun (WGS) entry which is preliminary data.</text>
</comment>
<gene>
    <name evidence="2" type="ORF">ACFQ2V_19260</name>
</gene>
<feature type="domain" description="Dienelactone hydrolase" evidence="1">
    <location>
        <begin position="4"/>
        <end position="190"/>
    </location>
</feature>
<reference evidence="3" key="1">
    <citation type="journal article" date="2019" name="Int. J. Syst. Evol. Microbiol.">
        <title>The Global Catalogue of Microorganisms (GCM) 10K type strain sequencing project: providing services to taxonomists for standard genome sequencing and annotation.</title>
        <authorList>
            <consortium name="The Broad Institute Genomics Platform"/>
            <consortium name="The Broad Institute Genome Sequencing Center for Infectious Disease"/>
            <person name="Wu L."/>
            <person name="Ma J."/>
        </authorList>
    </citation>
    <scope>NUCLEOTIDE SEQUENCE [LARGE SCALE GENOMIC DNA]</scope>
    <source>
        <strain evidence="3">CCUG 57508</strain>
    </source>
</reference>
<organism evidence="2 3">
    <name type="scientific">Terrabacter terrigena</name>
    <dbReference type="NCBI Taxonomy" id="574718"/>
    <lineage>
        <taxon>Bacteria</taxon>
        <taxon>Bacillati</taxon>
        <taxon>Actinomycetota</taxon>
        <taxon>Actinomycetes</taxon>
        <taxon>Micrococcales</taxon>
        <taxon>Intrasporangiaceae</taxon>
        <taxon>Terrabacter</taxon>
    </lineage>
</organism>
<dbReference type="PANTHER" id="PTHR46623">
    <property type="entry name" value="CARBOXYMETHYLENEBUTENOLIDASE-RELATED"/>
    <property type="match status" value="1"/>
</dbReference>